<evidence type="ECO:0000256" key="3">
    <source>
        <dbReference type="ARBA" id="ARBA00022475"/>
    </source>
</evidence>
<dbReference type="FunFam" id="3.10.580.10:FF:000002">
    <property type="entry name" value="Magnesium/cobalt efflux protein CorC"/>
    <property type="match status" value="1"/>
</dbReference>
<dbReference type="AlphaFoldDB" id="A0A3B1BSJ1"/>
<evidence type="ECO:0000256" key="6">
    <source>
        <dbReference type="ARBA" id="ARBA00022989"/>
    </source>
</evidence>
<dbReference type="GO" id="GO:0005886">
    <property type="term" value="C:plasma membrane"/>
    <property type="evidence" value="ECO:0007669"/>
    <property type="project" value="UniProtKB-SubCell"/>
</dbReference>
<dbReference type="SMART" id="SM01091">
    <property type="entry name" value="CorC_HlyC"/>
    <property type="match status" value="1"/>
</dbReference>
<dbReference type="InterPro" id="IPR016169">
    <property type="entry name" value="FAD-bd_PCMH_sub2"/>
</dbReference>
<protein>
    <submittedName>
        <fullName evidence="12">Magnesium and cobalt efflux protein CorC</fullName>
    </submittedName>
</protein>
<feature type="domain" description="CNNM transmembrane" evidence="11">
    <location>
        <begin position="1"/>
        <end position="187"/>
    </location>
</feature>
<dbReference type="InterPro" id="IPR000644">
    <property type="entry name" value="CBS_dom"/>
</dbReference>
<keyword evidence="3" id="KW-1003">Cell membrane</keyword>
<feature type="domain" description="CBS" evidence="10">
    <location>
        <begin position="206"/>
        <end position="265"/>
    </location>
</feature>
<organism evidence="12">
    <name type="scientific">hydrothermal vent metagenome</name>
    <dbReference type="NCBI Taxonomy" id="652676"/>
    <lineage>
        <taxon>unclassified sequences</taxon>
        <taxon>metagenomes</taxon>
        <taxon>ecological metagenomes</taxon>
    </lineage>
</organism>
<evidence type="ECO:0000256" key="9">
    <source>
        <dbReference type="SAM" id="Phobius"/>
    </source>
</evidence>
<dbReference type="GO" id="GO:0050660">
    <property type="term" value="F:flavin adenine dinucleotide binding"/>
    <property type="evidence" value="ECO:0007669"/>
    <property type="project" value="InterPro"/>
</dbReference>
<evidence type="ECO:0000256" key="2">
    <source>
        <dbReference type="ARBA" id="ARBA00006337"/>
    </source>
</evidence>
<dbReference type="InterPro" id="IPR044751">
    <property type="entry name" value="Ion_transp-like_CBS"/>
</dbReference>
<comment type="subcellular location">
    <subcellularLocation>
        <location evidence="1">Cell membrane</location>
        <topology evidence="1">Multi-pass membrane protein</topology>
    </subcellularLocation>
</comment>
<evidence type="ECO:0000313" key="12">
    <source>
        <dbReference type="EMBL" id="VAX20899.1"/>
    </source>
</evidence>
<dbReference type="SMART" id="SM00116">
    <property type="entry name" value="CBS"/>
    <property type="match status" value="2"/>
</dbReference>
<proteinExistence type="inferred from homology"/>
<evidence type="ECO:0000256" key="7">
    <source>
        <dbReference type="ARBA" id="ARBA00023122"/>
    </source>
</evidence>
<dbReference type="SUPFAM" id="SSF54631">
    <property type="entry name" value="CBS-domain pair"/>
    <property type="match status" value="1"/>
</dbReference>
<dbReference type="PROSITE" id="PS51371">
    <property type="entry name" value="CBS"/>
    <property type="match status" value="2"/>
</dbReference>
<dbReference type="Gene3D" id="3.30.465.10">
    <property type="match status" value="1"/>
</dbReference>
<dbReference type="SUPFAM" id="SSF56176">
    <property type="entry name" value="FAD-binding/transporter-associated domain-like"/>
    <property type="match status" value="1"/>
</dbReference>
<keyword evidence="5" id="KW-0677">Repeat</keyword>
<dbReference type="PANTHER" id="PTHR22777">
    <property type="entry name" value="HEMOLYSIN-RELATED"/>
    <property type="match status" value="1"/>
</dbReference>
<dbReference type="InterPro" id="IPR005170">
    <property type="entry name" value="Transptr-assoc_dom"/>
</dbReference>
<feature type="transmembrane region" description="Helical" evidence="9">
    <location>
        <begin position="92"/>
        <end position="109"/>
    </location>
</feature>
<keyword evidence="6 9" id="KW-1133">Transmembrane helix</keyword>
<comment type="similarity">
    <text evidence="2">Belongs to the UPF0053 family.</text>
</comment>
<dbReference type="PROSITE" id="PS51846">
    <property type="entry name" value="CNNM"/>
    <property type="match status" value="1"/>
</dbReference>
<accession>A0A3B1BSJ1</accession>
<dbReference type="Pfam" id="PF00571">
    <property type="entry name" value="CBS"/>
    <property type="match status" value="2"/>
</dbReference>
<name>A0A3B1BSJ1_9ZZZZ</name>
<feature type="transmembrane region" description="Helical" evidence="9">
    <location>
        <begin position="65"/>
        <end position="85"/>
    </location>
</feature>
<evidence type="ECO:0000259" key="11">
    <source>
        <dbReference type="PROSITE" id="PS51846"/>
    </source>
</evidence>
<dbReference type="InterPro" id="IPR036318">
    <property type="entry name" value="FAD-bd_PCMH-like_sf"/>
</dbReference>
<sequence>MDPALTLSIVLLLLMMEGFFSASEFALISYNRIKLRHMAESGHAGAATVQQLLIKPDKIFGTTSIGTNICVFAAASIMTAFMAHIYGKGADLYSFLIMGPTTLVLGEIVPKMVARHYLVSAIPYIARPLVFFQSLFSPILWITSAFSRLLLKIVLRRDEAPSPLVTRDEILRLTKISEEKLDLDQDEKKMISRIFEFKKTMVEEAMQPLINLVAVSTVATLAEAKVRIAETGVSRLIVFKERIINIVGIISAFDILRQHDHNMTVDKLMKQPFFIPMTKRNAVLLREMREKDTHMAVVVDEYGAATGIVTVEDLVEEIVGEIEDEYDNPIKLYEKRGEGRYVIDAMMEIDSINDELGLALPKGDYETLSGFLADVLERIAAKREKVAVGPYLMTVLDTTPQKVLSVELLDLTKRDETDGKPDHKKS</sequence>
<feature type="domain" description="CBS" evidence="10">
    <location>
        <begin position="268"/>
        <end position="325"/>
    </location>
</feature>
<evidence type="ECO:0000259" key="10">
    <source>
        <dbReference type="PROSITE" id="PS51371"/>
    </source>
</evidence>
<evidence type="ECO:0000256" key="1">
    <source>
        <dbReference type="ARBA" id="ARBA00004651"/>
    </source>
</evidence>
<evidence type="ECO:0000256" key="8">
    <source>
        <dbReference type="ARBA" id="ARBA00023136"/>
    </source>
</evidence>
<dbReference type="EMBL" id="UOGE01000062">
    <property type="protein sequence ID" value="VAX20899.1"/>
    <property type="molecule type" value="Genomic_DNA"/>
</dbReference>
<dbReference type="Pfam" id="PF03471">
    <property type="entry name" value="CorC_HlyC"/>
    <property type="match status" value="1"/>
</dbReference>
<dbReference type="InterPro" id="IPR002550">
    <property type="entry name" value="CNNM"/>
</dbReference>
<keyword evidence="7" id="KW-0129">CBS domain</keyword>
<reference evidence="12" key="1">
    <citation type="submission" date="2018-06" db="EMBL/GenBank/DDBJ databases">
        <authorList>
            <person name="Zhirakovskaya E."/>
        </authorList>
    </citation>
    <scope>NUCLEOTIDE SEQUENCE</scope>
</reference>
<evidence type="ECO:0000256" key="4">
    <source>
        <dbReference type="ARBA" id="ARBA00022692"/>
    </source>
</evidence>
<dbReference type="Gene3D" id="3.10.580.10">
    <property type="entry name" value="CBS-domain"/>
    <property type="match status" value="1"/>
</dbReference>
<dbReference type="CDD" id="cd04590">
    <property type="entry name" value="CBS_pair_CorC_HlyC_assoc"/>
    <property type="match status" value="1"/>
</dbReference>
<keyword evidence="4 9" id="KW-0812">Transmembrane</keyword>
<feature type="transmembrane region" description="Helical" evidence="9">
    <location>
        <begin position="129"/>
        <end position="151"/>
    </location>
</feature>
<dbReference type="Pfam" id="PF01595">
    <property type="entry name" value="CNNM"/>
    <property type="match status" value="1"/>
</dbReference>
<gene>
    <name evidence="12" type="ORF">MNBD_NITROSPINAE02-1465</name>
</gene>
<evidence type="ECO:0000256" key="5">
    <source>
        <dbReference type="ARBA" id="ARBA00022737"/>
    </source>
</evidence>
<keyword evidence="8 9" id="KW-0472">Membrane</keyword>
<dbReference type="PANTHER" id="PTHR22777:SF32">
    <property type="entry name" value="UPF0053 INNER MEMBRANE PROTEIN YFJD"/>
    <property type="match status" value="1"/>
</dbReference>
<dbReference type="InterPro" id="IPR046342">
    <property type="entry name" value="CBS_dom_sf"/>
</dbReference>